<feature type="transmembrane region" description="Helical" evidence="1">
    <location>
        <begin position="67"/>
        <end position="89"/>
    </location>
</feature>
<gene>
    <name evidence="2" type="ORF">GARC_3693</name>
</gene>
<dbReference type="PANTHER" id="PTHR34821:SF2">
    <property type="entry name" value="INNER MEMBRANE PROTEIN YDCZ"/>
    <property type="match status" value="1"/>
</dbReference>
<dbReference type="EMBL" id="BAEO01000055">
    <property type="protein sequence ID" value="GAC20647.1"/>
    <property type="molecule type" value="Genomic_DNA"/>
</dbReference>
<feature type="transmembrane region" description="Helical" evidence="1">
    <location>
        <begin position="101"/>
        <end position="119"/>
    </location>
</feature>
<keyword evidence="1" id="KW-0472">Membrane</keyword>
<comment type="caution">
    <text evidence="2">The sequence shown here is derived from an EMBL/GenBank/DDBJ whole genome shotgun (WGS) entry which is preliminary data.</text>
</comment>
<name>K6YR43_9ALTE</name>
<dbReference type="PANTHER" id="PTHR34821">
    <property type="entry name" value="INNER MEMBRANE PROTEIN YDCZ"/>
    <property type="match status" value="1"/>
</dbReference>
<organism evidence="2 3">
    <name type="scientific">Paraglaciecola arctica BSs20135</name>
    <dbReference type="NCBI Taxonomy" id="493475"/>
    <lineage>
        <taxon>Bacteria</taxon>
        <taxon>Pseudomonadati</taxon>
        <taxon>Pseudomonadota</taxon>
        <taxon>Gammaproteobacteria</taxon>
        <taxon>Alteromonadales</taxon>
        <taxon>Alteromonadaceae</taxon>
        <taxon>Paraglaciecola</taxon>
    </lineage>
</organism>
<keyword evidence="1" id="KW-0812">Transmembrane</keyword>
<proteinExistence type="predicted"/>
<reference evidence="2 3" key="1">
    <citation type="journal article" date="2017" name="Antonie Van Leeuwenhoek">
        <title>Rhizobium rhizosphaerae sp. nov., a novel species isolated from rice rhizosphere.</title>
        <authorList>
            <person name="Zhao J.J."/>
            <person name="Zhang J."/>
            <person name="Zhang R.J."/>
            <person name="Zhang C.W."/>
            <person name="Yin H.Q."/>
            <person name="Zhang X.X."/>
        </authorList>
    </citation>
    <scope>NUCLEOTIDE SEQUENCE [LARGE SCALE GENOMIC DNA]</scope>
    <source>
        <strain evidence="2 3">BSs20135</strain>
    </source>
</reference>
<feature type="transmembrane region" description="Helical" evidence="1">
    <location>
        <begin position="32"/>
        <end position="55"/>
    </location>
</feature>
<dbReference type="RefSeq" id="WP_007622764.1">
    <property type="nucleotide sequence ID" value="NZ_BAEO01000055.1"/>
</dbReference>
<accession>K6YR43</accession>
<sequence>MTYLYVLAFISGTAMALQAGFNAQLGNLLGNAQLAAVVAFFCSLFFAGITLIFINQSLPSLVTTKTVPIYLWFAGGLLSAVGISLVYFLIPKIGMGAMMPYFLIGQLVMAVIAGHLGWFNMPIKPITLHKIIGLLALVIGIIFINKEA</sequence>
<dbReference type="GO" id="GO:0005886">
    <property type="term" value="C:plasma membrane"/>
    <property type="evidence" value="ECO:0007669"/>
    <property type="project" value="TreeGrafter"/>
</dbReference>
<dbReference type="GO" id="GO:0004812">
    <property type="term" value="F:aminoacyl-tRNA ligase activity"/>
    <property type="evidence" value="ECO:0007669"/>
    <property type="project" value="UniProtKB-KW"/>
</dbReference>
<keyword evidence="3" id="KW-1185">Reference proteome</keyword>
<dbReference type="eggNOG" id="COG3238">
    <property type="taxonomic scope" value="Bacteria"/>
</dbReference>
<dbReference type="STRING" id="493475.GARC_3693"/>
<dbReference type="AlphaFoldDB" id="K6YR43"/>
<keyword evidence="2" id="KW-0436">Ligase</keyword>
<dbReference type="Pfam" id="PF04657">
    <property type="entry name" value="DMT_YdcZ"/>
    <property type="match status" value="1"/>
</dbReference>
<evidence type="ECO:0000256" key="1">
    <source>
        <dbReference type="SAM" id="Phobius"/>
    </source>
</evidence>
<keyword evidence="1" id="KW-1133">Transmembrane helix</keyword>
<evidence type="ECO:0000313" key="3">
    <source>
        <dbReference type="Proteomes" id="UP000006327"/>
    </source>
</evidence>
<evidence type="ECO:0000313" key="2">
    <source>
        <dbReference type="EMBL" id="GAC20647.1"/>
    </source>
</evidence>
<dbReference type="OrthoDB" id="7864805at2"/>
<keyword evidence="2" id="KW-0030">Aminoacyl-tRNA synthetase</keyword>
<feature type="transmembrane region" description="Helical" evidence="1">
    <location>
        <begin position="126"/>
        <end position="144"/>
    </location>
</feature>
<dbReference type="Proteomes" id="UP000006327">
    <property type="component" value="Unassembled WGS sequence"/>
</dbReference>
<protein>
    <submittedName>
        <fullName evidence="2">Glycyl-tRNA synthetase, beta subunit</fullName>
    </submittedName>
</protein>
<dbReference type="InterPro" id="IPR006750">
    <property type="entry name" value="YdcZ"/>
</dbReference>